<accession>A0ABV0VFV7</accession>
<protein>
    <submittedName>
        <fullName evidence="1">Uncharacterized protein</fullName>
    </submittedName>
</protein>
<evidence type="ECO:0000313" key="2">
    <source>
        <dbReference type="Proteomes" id="UP001482620"/>
    </source>
</evidence>
<keyword evidence="2" id="KW-1185">Reference proteome</keyword>
<proteinExistence type="predicted"/>
<comment type="caution">
    <text evidence="1">The sequence shown here is derived from an EMBL/GenBank/DDBJ whole genome shotgun (WGS) entry which is preliminary data.</text>
</comment>
<dbReference type="EMBL" id="JAHRIQ010104964">
    <property type="protein sequence ID" value="MEQ2255052.1"/>
    <property type="molecule type" value="Genomic_DNA"/>
</dbReference>
<evidence type="ECO:0000313" key="1">
    <source>
        <dbReference type="EMBL" id="MEQ2255052.1"/>
    </source>
</evidence>
<name>A0ABV0VFV7_9TELE</name>
<dbReference type="Proteomes" id="UP001482620">
    <property type="component" value="Unassembled WGS sequence"/>
</dbReference>
<gene>
    <name evidence="1" type="ORF">ILYODFUR_009827</name>
</gene>
<organism evidence="1 2">
    <name type="scientific">Ilyodon furcidens</name>
    <name type="common">goldbreast splitfin</name>
    <dbReference type="NCBI Taxonomy" id="33524"/>
    <lineage>
        <taxon>Eukaryota</taxon>
        <taxon>Metazoa</taxon>
        <taxon>Chordata</taxon>
        <taxon>Craniata</taxon>
        <taxon>Vertebrata</taxon>
        <taxon>Euteleostomi</taxon>
        <taxon>Actinopterygii</taxon>
        <taxon>Neopterygii</taxon>
        <taxon>Teleostei</taxon>
        <taxon>Neoteleostei</taxon>
        <taxon>Acanthomorphata</taxon>
        <taxon>Ovalentaria</taxon>
        <taxon>Atherinomorphae</taxon>
        <taxon>Cyprinodontiformes</taxon>
        <taxon>Goodeidae</taxon>
        <taxon>Ilyodon</taxon>
    </lineage>
</organism>
<reference evidence="1 2" key="1">
    <citation type="submission" date="2021-06" db="EMBL/GenBank/DDBJ databases">
        <authorList>
            <person name="Palmer J.M."/>
        </authorList>
    </citation>
    <scope>NUCLEOTIDE SEQUENCE [LARGE SCALE GENOMIC DNA]</scope>
    <source>
        <strain evidence="2">if_2019</strain>
        <tissue evidence="1">Muscle</tissue>
    </source>
</reference>
<sequence length="100" mass="11422">MSICWVGEEELWDRKTPFNLVSVSSFVLSFFCELDGKSRKQRANANQKHVEGRNDSNQLSSFRIALCFAQSMFSSMPSKMDLWQTARSPRSDGFLLTTCT</sequence>